<dbReference type="OrthoDB" id="9977129at2759"/>
<accession>A0A8J2KH40</accession>
<gene>
    <name evidence="1" type="ORF">AFUS01_LOCUS25094</name>
</gene>
<sequence>MGLEFVVEDENAGFDDFGTKYTDHVLFKVVCTGTINHQPLRVCSNKLQAENRAAFKEHLRYRHADAVATEMANKADDLAQRCGNFTAVPRGQVLRQARHEMLKERDTD</sequence>
<dbReference type="AlphaFoldDB" id="A0A8J2KH40"/>
<keyword evidence="2" id="KW-1185">Reference proteome</keyword>
<comment type="caution">
    <text evidence="1">The sequence shown here is derived from an EMBL/GenBank/DDBJ whole genome shotgun (WGS) entry which is preliminary data.</text>
</comment>
<evidence type="ECO:0000313" key="2">
    <source>
        <dbReference type="Proteomes" id="UP000708208"/>
    </source>
</evidence>
<name>A0A8J2KH40_9HEXA</name>
<proteinExistence type="predicted"/>
<feature type="non-terminal residue" evidence="1">
    <location>
        <position position="1"/>
    </location>
</feature>
<organism evidence="1 2">
    <name type="scientific">Allacma fusca</name>
    <dbReference type="NCBI Taxonomy" id="39272"/>
    <lineage>
        <taxon>Eukaryota</taxon>
        <taxon>Metazoa</taxon>
        <taxon>Ecdysozoa</taxon>
        <taxon>Arthropoda</taxon>
        <taxon>Hexapoda</taxon>
        <taxon>Collembola</taxon>
        <taxon>Symphypleona</taxon>
        <taxon>Sminthuridae</taxon>
        <taxon>Allacma</taxon>
    </lineage>
</organism>
<dbReference type="EMBL" id="CAJVCH010319351">
    <property type="protein sequence ID" value="CAG7786530.1"/>
    <property type="molecule type" value="Genomic_DNA"/>
</dbReference>
<reference evidence="1" key="1">
    <citation type="submission" date="2021-06" db="EMBL/GenBank/DDBJ databases">
        <authorList>
            <person name="Hodson N. C."/>
            <person name="Mongue J. A."/>
            <person name="Jaron S. K."/>
        </authorList>
    </citation>
    <scope>NUCLEOTIDE SEQUENCE</scope>
</reference>
<evidence type="ECO:0000313" key="1">
    <source>
        <dbReference type="EMBL" id="CAG7786530.1"/>
    </source>
</evidence>
<dbReference type="Proteomes" id="UP000708208">
    <property type="component" value="Unassembled WGS sequence"/>
</dbReference>
<protein>
    <submittedName>
        <fullName evidence="1">Uncharacterized protein</fullName>
    </submittedName>
</protein>